<keyword evidence="4 5" id="KW-0472">Membrane</keyword>
<dbReference type="STRING" id="1233.SAMN05216387_10572"/>
<dbReference type="EMBL" id="FOBH01000005">
    <property type="protein sequence ID" value="SEL10322.1"/>
    <property type="molecule type" value="Genomic_DNA"/>
</dbReference>
<evidence type="ECO:0000256" key="2">
    <source>
        <dbReference type="ARBA" id="ARBA00022692"/>
    </source>
</evidence>
<dbReference type="InterPro" id="IPR011020">
    <property type="entry name" value="HTTM-like"/>
</dbReference>
<feature type="transmembrane region" description="Helical" evidence="5">
    <location>
        <begin position="7"/>
        <end position="27"/>
    </location>
</feature>
<reference evidence="7 8" key="1">
    <citation type="submission" date="2016-10" db="EMBL/GenBank/DDBJ databases">
        <authorList>
            <person name="de Groot N.N."/>
        </authorList>
    </citation>
    <scope>NUCLEOTIDE SEQUENCE [LARGE SCALE GENOMIC DNA]</scope>
    <source>
        <strain evidence="7 8">Nv1</strain>
    </source>
</reference>
<evidence type="ECO:0000256" key="3">
    <source>
        <dbReference type="ARBA" id="ARBA00022989"/>
    </source>
</evidence>
<organism evidence="7 8">
    <name type="scientific">Nitrosovibrio tenuis</name>
    <dbReference type="NCBI Taxonomy" id="1233"/>
    <lineage>
        <taxon>Bacteria</taxon>
        <taxon>Pseudomonadati</taxon>
        <taxon>Pseudomonadota</taxon>
        <taxon>Betaproteobacteria</taxon>
        <taxon>Nitrosomonadales</taxon>
        <taxon>Nitrosomonadaceae</taxon>
        <taxon>Nitrosovibrio</taxon>
    </lineage>
</organism>
<dbReference type="SMART" id="SM00752">
    <property type="entry name" value="HTTM"/>
    <property type="match status" value="1"/>
</dbReference>
<evidence type="ECO:0000259" key="6">
    <source>
        <dbReference type="SMART" id="SM00752"/>
    </source>
</evidence>
<keyword evidence="8" id="KW-1185">Reference proteome</keyword>
<dbReference type="GO" id="GO:0012505">
    <property type="term" value="C:endomembrane system"/>
    <property type="evidence" value="ECO:0007669"/>
    <property type="project" value="UniProtKB-SubCell"/>
</dbReference>
<keyword evidence="2 5" id="KW-0812">Transmembrane</keyword>
<evidence type="ECO:0000313" key="8">
    <source>
        <dbReference type="Proteomes" id="UP000198620"/>
    </source>
</evidence>
<feature type="transmembrane region" description="Helical" evidence="5">
    <location>
        <begin position="147"/>
        <end position="168"/>
    </location>
</feature>
<feature type="transmembrane region" description="Helical" evidence="5">
    <location>
        <begin position="219"/>
        <end position="241"/>
    </location>
</feature>
<feature type="transmembrane region" description="Helical" evidence="5">
    <location>
        <begin position="124"/>
        <end position="141"/>
    </location>
</feature>
<dbReference type="Proteomes" id="UP000198620">
    <property type="component" value="Unassembled WGS sequence"/>
</dbReference>
<name>A0A1H7MGM5_9PROT</name>
<feature type="transmembrane region" description="Helical" evidence="5">
    <location>
        <begin position="253"/>
        <end position="272"/>
    </location>
</feature>
<protein>
    <recommendedName>
        <fullName evidence="6">HTTM-like domain-containing protein</fullName>
    </recommendedName>
</protein>
<evidence type="ECO:0000313" key="7">
    <source>
        <dbReference type="EMBL" id="SEL10322.1"/>
    </source>
</evidence>
<feature type="domain" description="HTTM-like" evidence="6">
    <location>
        <begin position="29"/>
        <end position="271"/>
    </location>
</feature>
<gene>
    <name evidence="7" type="ORF">SAMN05216387_10572</name>
</gene>
<evidence type="ECO:0000256" key="5">
    <source>
        <dbReference type="SAM" id="Phobius"/>
    </source>
</evidence>
<proteinExistence type="predicted"/>
<dbReference type="AlphaFoldDB" id="A0A1H7MGM5"/>
<dbReference type="RefSeq" id="WP_090828535.1">
    <property type="nucleotide sequence ID" value="NZ_FOBH01000005.1"/>
</dbReference>
<evidence type="ECO:0000256" key="1">
    <source>
        <dbReference type="ARBA" id="ARBA00004127"/>
    </source>
</evidence>
<sequence length="279" mass="30230">MAGEAGVLVEIALCLVITKFLLAAWSLLSAAEWFFNLHLFRTNGLLSWAVLRLRPNLICTPAIRPYVHSERVVIAVLLCRIAAALALLTPYPGPADLPCSSIILLSCFYISRRTWFGGDGSDQMGMVIAAGVAIMSAGIAFNDNHLVLSGVLAIGGQATLAYFVAGAAKLASPVWRDGSALMGVMKTQSYGHPSAVYFGEHRPRFCSFVCWTTIVTEMLFPLILFAPPALAIAGLLCFAAFHFSNAYFMGLNAFVWPFLATYPSLMVANSLIRDWLGWA</sequence>
<keyword evidence="3 5" id="KW-1133">Transmembrane helix</keyword>
<comment type="subcellular location">
    <subcellularLocation>
        <location evidence="1">Endomembrane system</location>
        <topology evidence="1">Multi-pass membrane protein</topology>
    </subcellularLocation>
</comment>
<accession>A0A1H7MGM5</accession>
<evidence type="ECO:0000256" key="4">
    <source>
        <dbReference type="ARBA" id="ARBA00023136"/>
    </source>
</evidence>